<protein>
    <submittedName>
        <fullName evidence="1">CRISPR processing complex protein CasA</fullName>
    </submittedName>
</protein>
<gene>
    <name evidence="1" type="primary">cse1</name>
    <name evidence="1" type="ordered locus">Pcar_0957</name>
</gene>
<evidence type="ECO:0000313" key="2">
    <source>
        <dbReference type="Proteomes" id="UP000002534"/>
    </source>
</evidence>
<reference evidence="2" key="1">
    <citation type="submission" date="2005-10" db="EMBL/GenBank/DDBJ databases">
        <title>Complete sequence of Pelobacter carbinolicus DSM 2380.</title>
        <authorList>
            <person name="Copeland A."/>
            <person name="Lucas S."/>
            <person name="Lapidus A."/>
            <person name="Barry K."/>
            <person name="Detter J.C."/>
            <person name="Glavina T."/>
            <person name="Hammon N."/>
            <person name="Israni S."/>
            <person name="Pitluck S."/>
            <person name="Chertkov O."/>
            <person name="Schmutz J."/>
            <person name="Larimer F."/>
            <person name="Land M."/>
            <person name="Kyrpides N."/>
            <person name="Ivanova N."/>
            <person name="Richardson P."/>
        </authorList>
    </citation>
    <scope>NUCLEOTIDE SEQUENCE [LARGE SCALE GENOMIC DNA]</scope>
    <source>
        <strain evidence="2">DSM 2380 / NBRC 103641 / GraBd1</strain>
    </source>
</reference>
<sequence length="521" mass="59270">MNLIEDAWLPVLREQGPDKIAPWQMVEPYNPVLEIIAPRPDFQGALYQFLIGLLQTCFTPEDHDEWLEYWEEMPTVEELKKTFEKVASAFELDKPVDSSFLQDFDLKAGEIKNIAGLLIESPGGKTIKDNLDHFVKGGAIRRVCPSCVATALFTLQINAPSGGVGHRVGLRGGGPLTTLVMPGAKESLWKKLWLNVLDRDWFETTDIELGPGIFPWMGPTRISDKGGKNTTPEDVDSLQVYWGMPRRIRLDFLDAEESRCDLCGENATSFVEKYRTQNYGTNYEGAWVHPLTPYRFDPKKEKPPLSLKGQQGGLGYRHWLGVTMTDQSSGDCSAKVVKAYMEERVHSLTGESLARLWCFGYDMDNMKARCWYDHEMPLLKLDAAQRDNLLHWVKELVDAATDVSGFLRSQLKEAWFKRAKDVKGDMNAVVLEFWQQSENDFYALLKRFSDLPGDQRQVPPEIYAFWAKTIRNLALDLFDSWALESPVEDADMKRIIGARKELAKKLRTSKAMKTLLNKSSL</sequence>
<dbReference type="AlphaFoldDB" id="Q3A5Z7"/>
<organism evidence="1 2">
    <name type="scientific">Syntrophotalea carbinolica (strain DSM 2380 / NBRC 103641 / GraBd1)</name>
    <name type="common">Pelobacter carbinolicus</name>
    <dbReference type="NCBI Taxonomy" id="338963"/>
    <lineage>
        <taxon>Bacteria</taxon>
        <taxon>Pseudomonadati</taxon>
        <taxon>Thermodesulfobacteriota</taxon>
        <taxon>Desulfuromonadia</taxon>
        <taxon>Desulfuromonadales</taxon>
        <taxon>Syntrophotaleaceae</taxon>
        <taxon>Syntrophotalea</taxon>
    </lineage>
</organism>
<dbReference type="Proteomes" id="UP000002534">
    <property type="component" value="Chromosome"/>
</dbReference>
<name>Q3A5Z7_SYNC1</name>
<keyword evidence="2" id="KW-1185">Reference proteome</keyword>
<evidence type="ECO:0000313" key="1">
    <source>
        <dbReference type="EMBL" id="ABA88210.1"/>
    </source>
</evidence>
<dbReference type="RefSeq" id="WP_011340681.1">
    <property type="nucleotide sequence ID" value="NC_007498.2"/>
</dbReference>
<accession>Q3A5Z7</accession>
<dbReference type="STRING" id="338963.Pcar_0957"/>
<dbReference type="NCBIfam" id="TIGR02547">
    <property type="entry name" value="casA_cse1"/>
    <property type="match status" value="1"/>
</dbReference>
<dbReference type="Pfam" id="PF09481">
    <property type="entry name" value="CRISPR_Cse1"/>
    <property type="match status" value="1"/>
</dbReference>
<dbReference type="EMBL" id="CP000142">
    <property type="protein sequence ID" value="ABA88210.1"/>
    <property type="molecule type" value="Genomic_DNA"/>
</dbReference>
<dbReference type="eggNOG" id="ENOG502Z880">
    <property type="taxonomic scope" value="Bacteria"/>
</dbReference>
<reference evidence="1 2" key="2">
    <citation type="journal article" date="2012" name="BMC Genomics">
        <title>The genome of Pelobacter carbinolicus reveals surprising metabolic capabilities and physiological features.</title>
        <authorList>
            <person name="Aklujkar M."/>
            <person name="Haveman S.A."/>
            <person name="Didonato R.Jr."/>
            <person name="Chertkov O."/>
            <person name="Han C.S."/>
            <person name="Land M.L."/>
            <person name="Brown P."/>
            <person name="Lovley D.R."/>
        </authorList>
    </citation>
    <scope>NUCLEOTIDE SEQUENCE [LARGE SCALE GENOMIC DNA]</scope>
    <source>
        <strain evidence="2">DSM 2380 / NBRC 103641 / GraBd1</strain>
    </source>
</reference>
<dbReference type="InterPro" id="IPR013381">
    <property type="entry name" value="CRISPR-assoc_prot_Cse1"/>
</dbReference>
<dbReference type="KEGG" id="pca:Pcar_0957"/>
<proteinExistence type="predicted"/>
<dbReference type="OrthoDB" id="5392377at2"/>
<dbReference type="CDD" id="cd09729">
    <property type="entry name" value="Cse1_I-E"/>
    <property type="match status" value="1"/>
</dbReference>
<dbReference type="HOGENOM" id="CLU_039818_0_0_7"/>